<protein>
    <recommendedName>
        <fullName evidence="3">TIGR03118 family protein</fullName>
    </recommendedName>
</protein>
<dbReference type="EMBL" id="LUUB01000018">
    <property type="protein sequence ID" value="OAF16117.1"/>
    <property type="molecule type" value="Genomic_DNA"/>
</dbReference>
<dbReference type="NCBIfam" id="TIGR03118">
    <property type="entry name" value="PEPCTERM_chp_1"/>
    <property type="match status" value="1"/>
</dbReference>
<dbReference type="OrthoDB" id="581621at2"/>
<comment type="caution">
    <text evidence="1">The sequence shown here is derived from an EMBL/GenBank/DDBJ whole genome shotgun (WGS) entry which is preliminary data.</text>
</comment>
<evidence type="ECO:0008006" key="3">
    <source>
        <dbReference type="Google" id="ProtNLM"/>
    </source>
</evidence>
<evidence type="ECO:0000313" key="2">
    <source>
        <dbReference type="Proteomes" id="UP000076959"/>
    </source>
</evidence>
<dbReference type="Proteomes" id="UP000076959">
    <property type="component" value="Unassembled WGS sequence"/>
</dbReference>
<dbReference type="SUPFAM" id="SSF63829">
    <property type="entry name" value="Calcium-dependent phosphotriesterase"/>
    <property type="match status" value="1"/>
</dbReference>
<dbReference type="STRING" id="1505087.AYJ54_39025"/>
<keyword evidence="2" id="KW-1185">Reference proteome</keyword>
<organism evidence="1 2">
    <name type="scientific">Bradyrhizobium centrolobii</name>
    <dbReference type="NCBI Taxonomy" id="1505087"/>
    <lineage>
        <taxon>Bacteria</taxon>
        <taxon>Pseudomonadati</taxon>
        <taxon>Pseudomonadota</taxon>
        <taxon>Alphaproteobacteria</taxon>
        <taxon>Hyphomicrobiales</taxon>
        <taxon>Nitrobacteraceae</taxon>
        <taxon>Bradyrhizobium</taxon>
    </lineage>
</organism>
<name>A0A176Z6T0_9BRAD</name>
<accession>A0A176Z6T0</accession>
<proteinExistence type="predicted"/>
<dbReference type="InterPro" id="IPR017549">
    <property type="entry name" value="APMV_L690"/>
</dbReference>
<reference evidence="1 2" key="1">
    <citation type="submission" date="2016-03" db="EMBL/GenBank/DDBJ databases">
        <title>Draft Genome Sequence of the Strain BR 10245 (Bradyrhizobium sp.) isolated from nodules of Centrolobium paraense.</title>
        <authorList>
            <person name="Simoes-Araujo J.L.Sr."/>
            <person name="Barauna A.C."/>
            <person name="Silva K."/>
            <person name="Zilli J.E."/>
        </authorList>
    </citation>
    <scope>NUCLEOTIDE SEQUENCE [LARGE SCALE GENOMIC DNA]</scope>
    <source>
        <strain evidence="1 2">BR 10245</strain>
    </source>
</reference>
<sequence length="367" mass="37680">MKAPFQSHPTSADATDAAIYVQTDLVSDIAGLATVTDPNLVNPWGVSFLPGSPFWISDQHTNVATVYPVTDSTDVSPAVLTVSIPTTATGPQGPTGQVSNTNASSFILDDDASARFIFADLNGTISGWNSGLGTTASVEVTTPGAVYTGLAINEAHTMLYAANDSAGTVDVFNSSFDPVDLGDHAFRTPGQIAARGLVPFNVTDIGGEVYVTYAPSGRAAQIVADEGDGAVAIFSESGKLEPHGVLLGGPHTPLAAPWGVVKAPDNFGQFSGDLLVGNFSFLHSEINAFDPQNHQLVGTIPISAGSGHTPGGLWALTFGGSGNDGSPNTLYFTDGIDGEAHGLFGAIESMPQIGASTPTHHSDTLLV</sequence>
<evidence type="ECO:0000313" key="1">
    <source>
        <dbReference type="EMBL" id="OAF16117.1"/>
    </source>
</evidence>
<dbReference type="AlphaFoldDB" id="A0A176Z6T0"/>
<dbReference type="RefSeq" id="WP_063696300.1">
    <property type="nucleotide sequence ID" value="NZ_LUUB01000018.1"/>
</dbReference>
<gene>
    <name evidence="1" type="ORF">AYJ54_39025</name>
</gene>